<sequence>MMDRFLRLSVSLQTVLTTRRCTRGARGVYKGCTHVTSPLWRSYS</sequence>
<dbReference type="Proteomes" id="UP000198767">
    <property type="component" value="Unassembled WGS sequence"/>
</dbReference>
<reference evidence="1 2" key="1">
    <citation type="submission" date="2016-10" db="EMBL/GenBank/DDBJ databases">
        <authorList>
            <person name="de Groot N.N."/>
        </authorList>
    </citation>
    <scope>NUCLEOTIDE SEQUENCE [LARGE SCALE GENOMIC DNA]</scope>
    <source>
        <strain evidence="1 2">U95</strain>
    </source>
</reference>
<evidence type="ECO:0000313" key="1">
    <source>
        <dbReference type="EMBL" id="SCZ50098.1"/>
    </source>
</evidence>
<protein>
    <submittedName>
        <fullName evidence="1">Uncharacterized protein</fullName>
    </submittedName>
</protein>
<keyword evidence="2" id="KW-1185">Reference proteome</keyword>
<accession>A0A1G5PKX2</accession>
<dbReference type="AlphaFoldDB" id="A0A1G5PKX2"/>
<gene>
    <name evidence="1" type="ORF">SAMN04488118_101221</name>
</gene>
<organism evidence="1 2">
    <name type="scientific">Epibacterium ulvae</name>
    <dbReference type="NCBI Taxonomy" id="1156985"/>
    <lineage>
        <taxon>Bacteria</taxon>
        <taxon>Pseudomonadati</taxon>
        <taxon>Pseudomonadota</taxon>
        <taxon>Alphaproteobacteria</taxon>
        <taxon>Rhodobacterales</taxon>
        <taxon>Roseobacteraceae</taxon>
        <taxon>Epibacterium</taxon>
    </lineage>
</organism>
<proteinExistence type="predicted"/>
<dbReference type="EMBL" id="FMWG01000001">
    <property type="protein sequence ID" value="SCZ50098.1"/>
    <property type="molecule type" value="Genomic_DNA"/>
</dbReference>
<name>A0A1G5PKX2_9RHOB</name>
<evidence type="ECO:0000313" key="2">
    <source>
        <dbReference type="Proteomes" id="UP000198767"/>
    </source>
</evidence>